<organism evidence="2 3">
    <name type="scientific">Rhodotorula mucilaginosa</name>
    <name type="common">Yeast</name>
    <name type="synonym">Rhodotorula rubra</name>
    <dbReference type="NCBI Taxonomy" id="5537"/>
    <lineage>
        <taxon>Eukaryota</taxon>
        <taxon>Fungi</taxon>
        <taxon>Dikarya</taxon>
        <taxon>Basidiomycota</taxon>
        <taxon>Pucciniomycotina</taxon>
        <taxon>Microbotryomycetes</taxon>
        <taxon>Sporidiobolales</taxon>
        <taxon>Sporidiobolaceae</taxon>
        <taxon>Rhodotorula</taxon>
    </lineage>
</organism>
<reference evidence="2 3" key="1">
    <citation type="submission" date="2020-11" db="EMBL/GenBank/DDBJ databases">
        <title>Kefir isolates.</title>
        <authorList>
            <person name="Marcisauskas S."/>
            <person name="Kim Y."/>
            <person name="Blasche S."/>
        </authorList>
    </citation>
    <scope>NUCLEOTIDE SEQUENCE [LARGE SCALE GENOMIC DNA]</scope>
    <source>
        <strain evidence="2 3">KR</strain>
    </source>
</reference>
<feature type="compositionally biased region" description="Low complexity" evidence="1">
    <location>
        <begin position="108"/>
        <end position="118"/>
    </location>
</feature>
<gene>
    <name evidence="2" type="ORF">C6P46_003273</name>
</gene>
<feature type="compositionally biased region" description="Polar residues" evidence="1">
    <location>
        <begin position="124"/>
        <end position="138"/>
    </location>
</feature>
<accession>A0A9P7B7H3</accession>
<proteinExistence type="predicted"/>
<name>A0A9P7B7H3_RHOMI</name>
<evidence type="ECO:0000313" key="3">
    <source>
        <dbReference type="Proteomes" id="UP000777482"/>
    </source>
</evidence>
<keyword evidence="3" id="KW-1185">Reference proteome</keyword>
<dbReference type="Proteomes" id="UP000777482">
    <property type="component" value="Unassembled WGS sequence"/>
</dbReference>
<evidence type="ECO:0008006" key="4">
    <source>
        <dbReference type="Google" id="ProtNLM"/>
    </source>
</evidence>
<feature type="compositionally biased region" description="Low complexity" evidence="1">
    <location>
        <begin position="8"/>
        <end position="24"/>
    </location>
</feature>
<dbReference type="EMBL" id="PUHQ01000026">
    <property type="protein sequence ID" value="KAG0662531.1"/>
    <property type="molecule type" value="Genomic_DNA"/>
</dbReference>
<evidence type="ECO:0000313" key="2">
    <source>
        <dbReference type="EMBL" id="KAG0662531.1"/>
    </source>
</evidence>
<feature type="region of interest" description="Disordered" evidence="1">
    <location>
        <begin position="107"/>
        <end position="138"/>
    </location>
</feature>
<dbReference type="OrthoDB" id="5578329at2759"/>
<evidence type="ECO:0000256" key="1">
    <source>
        <dbReference type="SAM" id="MobiDB-lite"/>
    </source>
</evidence>
<dbReference type="Pfam" id="PF05032">
    <property type="entry name" value="Spo12"/>
    <property type="match status" value="1"/>
</dbReference>
<comment type="caution">
    <text evidence="2">The sequence shown here is derived from an EMBL/GenBank/DDBJ whole genome shotgun (WGS) entry which is preliminary data.</text>
</comment>
<protein>
    <recommendedName>
        <fullName evidence="4">Spo12 family protein</fullName>
    </recommendedName>
</protein>
<dbReference type="AlphaFoldDB" id="A0A9P7B7H3"/>
<feature type="region of interest" description="Disordered" evidence="1">
    <location>
        <begin position="1"/>
        <end position="50"/>
    </location>
</feature>
<sequence>MSTAPTFEITTASPAPSTSSAESIQPMHVAPQDQAQLPHGSGAPEHGHAAMTLGAKGFLAKKMAASGQVVEQSSFQSPTDQMVSPCTKKLAASKQRHFGKGKPLSLFQAQAGAPQQQQKKLSGLAQSSTLGSENQAPF</sequence>
<dbReference type="InterPro" id="IPR007727">
    <property type="entry name" value="Spo12"/>
</dbReference>